<feature type="region of interest" description="Disordered" evidence="1">
    <location>
        <begin position="241"/>
        <end position="269"/>
    </location>
</feature>
<dbReference type="AlphaFoldDB" id="A0A0F9TFP3"/>
<feature type="transmembrane region" description="Helical" evidence="2">
    <location>
        <begin position="144"/>
        <end position="162"/>
    </location>
</feature>
<keyword evidence="2" id="KW-0472">Membrane</keyword>
<feature type="compositionally biased region" description="Low complexity" evidence="1">
    <location>
        <begin position="241"/>
        <end position="259"/>
    </location>
</feature>
<accession>A0A0F9TFP3</accession>
<evidence type="ECO:0000256" key="2">
    <source>
        <dbReference type="SAM" id="Phobius"/>
    </source>
</evidence>
<evidence type="ECO:0000313" key="3">
    <source>
        <dbReference type="EMBL" id="KKN80060.1"/>
    </source>
</evidence>
<evidence type="ECO:0000256" key="1">
    <source>
        <dbReference type="SAM" id="MobiDB-lite"/>
    </source>
</evidence>
<keyword evidence="2" id="KW-0812">Transmembrane</keyword>
<gene>
    <name evidence="3" type="ORF">LCGC14_0333480</name>
</gene>
<comment type="caution">
    <text evidence="3">The sequence shown here is derived from an EMBL/GenBank/DDBJ whole genome shotgun (WGS) entry which is preliminary data.</text>
</comment>
<keyword evidence="2" id="KW-1133">Transmembrane helix</keyword>
<organism evidence="3">
    <name type="scientific">marine sediment metagenome</name>
    <dbReference type="NCBI Taxonomy" id="412755"/>
    <lineage>
        <taxon>unclassified sequences</taxon>
        <taxon>metagenomes</taxon>
        <taxon>ecological metagenomes</taxon>
    </lineage>
</organism>
<name>A0A0F9TFP3_9ZZZZ</name>
<proteinExistence type="predicted"/>
<feature type="transmembrane region" description="Helical" evidence="2">
    <location>
        <begin position="56"/>
        <end position="76"/>
    </location>
</feature>
<feature type="transmembrane region" description="Helical" evidence="2">
    <location>
        <begin position="21"/>
        <end position="50"/>
    </location>
</feature>
<reference evidence="3" key="1">
    <citation type="journal article" date="2015" name="Nature">
        <title>Complex archaea that bridge the gap between prokaryotes and eukaryotes.</title>
        <authorList>
            <person name="Spang A."/>
            <person name="Saw J.H."/>
            <person name="Jorgensen S.L."/>
            <person name="Zaremba-Niedzwiedzka K."/>
            <person name="Martijn J."/>
            <person name="Lind A.E."/>
            <person name="van Eijk R."/>
            <person name="Schleper C."/>
            <person name="Guy L."/>
            <person name="Ettema T.J."/>
        </authorList>
    </citation>
    <scope>NUCLEOTIDE SEQUENCE</scope>
</reference>
<sequence>MNEAASHIVSIARRAARRIRLARGVAGLAVGAAVGGAVAAGALGAALLGWTTAEVWPAMAAVWAGCAIVGAAAGLARRCSPAEAALHVDLTRGLKQRFATAIELARPPRADEPVARTCFAQALAVLGDRPLGGVSFWRRAHRPLAAAALAAILAAALGMLLAERRPLGRMSAPRREALARAFDRQASAVGAAEIRDALRAASAAVERVDDEHLAQLLDDLREQGFEPVELTPEAVRTAAALLPPGPSAAPGEPTAGEPTKPTVADGPAEGIDRWVRIYDPAYRSAAGSGPDDERPPAEASYEQAWSAARLRAAQSLRQGRIPSRYRTIVRRYFSVDE</sequence>
<feature type="region of interest" description="Disordered" evidence="1">
    <location>
        <begin position="284"/>
        <end position="303"/>
    </location>
</feature>
<protein>
    <submittedName>
        <fullName evidence="3">Uncharacterized protein</fullName>
    </submittedName>
</protein>
<dbReference type="EMBL" id="LAZR01000237">
    <property type="protein sequence ID" value="KKN80060.1"/>
    <property type="molecule type" value="Genomic_DNA"/>
</dbReference>